<dbReference type="Proteomes" id="UP000785679">
    <property type="component" value="Unassembled WGS sequence"/>
</dbReference>
<dbReference type="AlphaFoldDB" id="A0A8J8NQA6"/>
<dbReference type="EMBL" id="RRYP01008219">
    <property type="protein sequence ID" value="TNV79927.1"/>
    <property type="molecule type" value="Genomic_DNA"/>
</dbReference>
<proteinExistence type="predicted"/>
<keyword evidence="2" id="KW-1185">Reference proteome</keyword>
<organism evidence="1 2">
    <name type="scientific">Halteria grandinella</name>
    <dbReference type="NCBI Taxonomy" id="5974"/>
    <lineage>
        <taxon>Eukaryota</taxon>
        <taxon>Sar</taxon>
        <taxon>Alveolata</taxon>
        <taxon>Ciliophora</taxon>
        <taxon>Intramacronucleata</taxon>
        <taxon>Spirotrichea</taxon>
        <taxon>Stichotrichia</taxon>
        <taxon>Sporadotrichida</taxon>
        <taxon>Halteriidae</taxon>
        <taxon>Halteria</taxon>
    </lineage>
</organism>
<gene>
    <name evidence="1" type="ORF">FGO68_gene9367</name>
</gene>
<sequence>MFSSFPSETFGIRLSRAALPLLLKWDGKNYEHGLSSSTMTPSTLQAFATSSLQKKVLSSSMKARPLVLGLMECRWKSILEVDMPQRLPTASCRNISSLAIISSFLSKVRCLRTTCSQKSPRYLRTVDHLEIETPRFEVDSTKYTSSGSVPNLRIIATWSKWEFVKVLVSFEPNWRHRKRSRSPVSES</sequence>
<accession>A0A8J8NQA6</accession>
<protein>
    <submittedName>
        <fullName evidence="1">Uncharacterized protein</fullName>
    </submittedName>
</protein>
<comment type="caution">
    <text evidence="1">The sequence shown here is derived from an EMBL/GenBank/DDBJ whole genome shotgun (WGS) entry which is preliminary data.</text>
</comment>
<reference evidence="1" key="1">
    <citation type="submission" date="2019-06" db="EMBL/GenBank/DDBJ databases">
        <authorList>
            <person name="Zheng W."/>
        </authorList>
    </citation>
    <scope>NUCLEOTIDE SEQUENCE</scope>
    <source>
        <strain evidence="1">QDHG01</strain>
    </source>
</reference>
<evidence type="ECO:0000313" key="1">
    <source>
        <dbReference type="EMBL" id="TNV79927.1"/>
    </source>
</evidence>
<name>A0A8J8NQA6_HALGN</name>
<evidence type="ECO:0000313" key="2">
    <source>
        <dbReference type="Proteomes" id="UP000785679"/>
    </source>
</evidence>